<evidence type="ECO:0000313" key="3">
    <source>
        <dbReference type="Proteomes" id="UP000595140"/>
    </source>
</evidence>
<feature type="region of interest" description="Disordered" evidence="1">
    <location>
        <begin position="540"/>
        <end position="564"/>
    </location>
</feature>
<dbReference type="InterPro" id="IPR021916">
    <property type="entry name" value="DUF3527"/>
</dbReference>
<dbReference type="PANTHER" id="PTHR31390:SF12">
    <property type="entry name" value="PUTATIVE (DUF3527)-RELATED"/>
    <property type="match status" value="1"/>
</dbReference>
<dbReference type="Pfam" id="PF12043">
    <property type="entry name" value="DUF3527"/>
    <property type="match status" value="2"/>
</dbReference>
<protein>
    <submittedName>
        <fullName evidence="2">Uncharacterized protein</fullName>
    </submittedName>
</protein>
<feature type="compositionally biased region" description="Polar residues" evidence="1">
    <location>
        <begin position="160"/>
        <end position="178"/>
    </location>
</feature>
<feature type="region of interest" description="Disordered" evidence="1">
    <location>
        <begin position="148"/>
        <end position="178"/>
    </location>
</feature>
<accession>A0A484L4X6</accession>
<dbReference type="AlphaFoldDB" id="A0A484L4X6"/>
<gene>
    <name evidence="2" type="ORF">CCAM_LOCUS13020</name>
</gene>
<proteinExistence type="predicted"/>
<dbReference type="OrthoDB" id="1898655at2759"/>
<keyword evidence="3" id="KW-1185">Reference proteome</keyword>
<reference evidence="2 3" key="1">
    <citation type="submission" date="2018-04" db="EMBL/GenBank/DDBJ databases">
        <authorList>
            <person name="Vogel A."/>
        </authorList>
    </citation>
    <scope>NUCLEOTIDE SEQUENCE [LARGE SCALE GENOMIC DNA]</scope>
</reference>
<evidence type="ECO:0000313" key="2">
    <source>
        <dbReference type="EMBL" id="VFQ71244.1"/>
    </source>
</evidence>
<dbReference type="Proteomes" id="UP000595140">
    <property type="component" value="Unassembled WGS sequence"/>
</dbReference>
<dbReference type="PANTHER" id="PTHR31390">
    <property type="entry name" value="EXPRESSED PROTEIN"/>
    <property type="match status" value="1"/>
</dbReference>
<organism evidence="2 3">
    <name type="scientific">Cuscuta campestris</name>
    <dbReference type="NCBI Taxonomy" id="132261"/>
    <lineage>
        <taxon>Eukaryota</taxon>
        <taxon>Viridiplantae</taxon>
        <taxon>Streptophyta</taxon>
        <taxon>Embryophyta</taxon>
        <taxon>Tracheophyta</taxon>
        <taxon>Spermatophyta</taxon>
        <taxon>Magnoliopsida</taxon>
        <taxon>eudicotyledons</taxon>
        <taxon>Gunneridae</taxon>
        <taxon>Pentapetalae</taxon>
        <taxon>asterids</taxon>
        <taxon>lamiids</taxon>
        <taxon>Solanales</taxon>
        <taxon>Convolvulaceae</taxon>
        <taxon>Cuscuteae</taxon>
        <taxon>Cuscuta</taxon>
        <taxon>Cuscuta subgen. Grammica</taxon>
        <taxon>Cuscuta sect. Cleistogrammica</taxon>
    </lineage>
</organism>
<name>A0A484L4X6_9ASTE</name>
<feature type="region of interest" description="Disordered" evidence="1">
    <location>
        <begin position="48"/>
        <end position="99"/>
    </location>
</feature>
<dbReference type="EMBL" id="OOIL02001001">
    <property type="protein sequence ID" value="VFQ71244.1"/>
    <property type="molecule type" value="Genomic_DNA"/>
</dbReference>
<sequence length="564" mass="63246">MDKEGIELVKHMSNLPKYLQQAEHRKSVQEKALQFGVIDWKRLEKWKPNERVPARGHHKSPSSSHQEEKLLASSMKKSQAKGMISSQRRCAETSIGQKDKRKVSYPKVVSFKEDLFLDLVENTMTSSQEDDSSKIKTDNKANLFPQFCAPELSSKESRAKQQNLQKKPKSASFNSFEISQKRDHDIAAKSTLSKDHPSPSRRFSSSHNRLNRSFSFNDTSVIPLSDKESSRGRGRSSAFMRLLLHPLQRFKGVYSAKTNKQLTGILSSLDLKHKEKHLPSTTEALLHLTFKDGLPFFEFAADNGSDIMVAAVKKLPKKGEWDGCLTYSFCKAPETKKKRSKECGHSYNDAIATMKVSEDCFDDSVLRQSILYSIGFQQEDKQMPEFLANKEMAAVMVMNQITKFNRGGQINDRKKGSDIVVILPSGIHGLPQNGAPSSLIERWRSGGLCDCGGWDLGCKLRVFTGEEKNGDNQDSISLLLERGECEKEAVFVLSPLKNGLYSVRYDASFASLEAFSTCVAIITSHKLSYMLEVPMEEKVNSGASTQRRGPARFVSSPRSPVARI</sequence>
<evidence type="ECO:0000256" key="1">
    <source>
        <dbReference type="SAM" id="MobiDB-lite"/>
    </source>
</evidence>